<feature type="non-terminal residue" evidence="1">
    <location>
        <position position="414"/>
    </location>
</feature>
<keyword evidence="2" id="KW-1185">Reference proteome</keyword>
<dbReference type="Proteomes" id="UP000799324">
    <property type="component" value="Unassembled WGS sequence"/>
</dbReference>
<protein>
    <submittedName>
        <fullName evidence="1">Uncharacterized protein</fullName>
    </submittedName>
</protein>
<dbReference type="AlphaFoldDB" id="A0A6A6TMS6"/>
<evidence type="ECO:0000313" key="1">
    <source>
        <dbReference type="EMBL" id="KAF2659894.1"/>
    </source>
</evidence>
<organism evidence="1 2">
    <name type="scientific">Lophiostoma macrostomum CBS 122681</name>
    <dbReference type="NCBI Taxonomy" id="1314788"/>
    <lineage>
        <taxon>Eukaryota</taxon>
        <taxon>Fungi</taxon>
        <taxon>Dikarya</taxon>
        <taxon>Ascomycota</taxon>
        <taxon>Pezizomycotina</taxon>
        <taxon>Dothideomycetes</taxon>
        <taxon>Pleosporomycetidae</taxon>
        <taxon>Pleosporales</taxon>
        <taxon>Lophiostomataceae</taxon>
        <taxon>Lophiostoma</taxon>
    </lineage>
</organism>
<gene>
    <name evidence="1" type="ORF">K491DRAFT_590101</name>
</gene>
<accession>A0A6A6TMS6</accession>
<name>A0A6A6TMS6_9PLEO</name>
<dbReference type="EMBL" id="MU004303">
    <property type="protein sequence ID" value="KAF2659894.1"/>
    <property type="molecule type" value="Genomic_DNA"/>
</dbReference>
<evidence type="ECO:0000313" key="2">
    <source>
        <dbReference type="Proteomes" id="UP000799324"/>
    </source>
</evidence>
<sequence>MQVDWHADSYWRNRRLSPAQIQIHDIRLEGWRTDVGAMLEMKEILSSTLLPDLERREDLINNIPIEKVTENRSEQNRLRTLAAEYGWMNCLRSDVVQESIFDPPETRKCRWIHISSKFSDYLSGVLLALSDWSKNPGDVASALDRLDHCIYQNERFSKHGRYFAPFYSHLLEDDGTGDGPGEGPMLLSVPFLDWTLGRQTPPLRFQVDPREGYQSSRSSSHLLRSILQHFYRLEDTTDRESQQVFTRHKPWQTDRNLDLKVRRWYGHYPTGLNVDELWILVIDERHIVTFSSNQSWKSRWPPLQLSARIMEVSFRNIRNSFLNSSNNQEYTSFTHVVTALSGALGMLHRSFWTDITLCLSDRYASYLGHLQYRLHRSPSTKLVMDLLQVQEELNIIIQIMEQQMELVADLQDTL</sequence>
<reference evidence="1" key="1">
    <citation type="journal article" date="2020" name="Stud. Mycol.">
        <title>101 Dothideomycetes genomes: a test case for predicting lifestyles and emergence of pathogens.</title>
        <authorList>
            <person name="Haridas S."/>
            <person name="Albert R."/>
            <person name="Binder M."/>
            <person name="Bloem J."/>
            <person name="Labutti K."/>
            <person name="Salamov A."/>
            <person name="Andreopoulos B."/>
            <person name="Baker S."/>
            <person name="Barry K."/>
            <person name="Bills G."/>
            <person name="Bluhm B."/>
            <person name="Cannon C."/>
            <person name="Castanera R."/>
            <person name="Culley D."/>
            <person name="Daum C."/>
            <person name="Ezra D."/>
            <person name="Gonzalez J."/>
            <person name="Henrissat B."/>
            <person name="Kuo A."/>
            <person name="Liang C."/>
            <person name="Lipzen A."/>
            <person name="Lutzoni F."/>
            <person name="Magnuson J."/>
            <person name="Mondo S."/>
            <person name="Nolan M."/>
            <person name="Ohm R."/>
            <person name="Pangilinan J."/>
            <person name="Park H.-J."/>
            <person name="Ramirez L."/>
            <person name="Alfaro M."/>
            <person name="Sun H."/>
            <person name="Tritt A."/>
            <person name="Yoshinaga Y."/>
            <person name="Zwiers L.-H."/>
            <person name="Turgeon B."/>
            <person name="Goodwin S."/>
            <person name="Spatafora J."/>
            <person name="Crous P."/>
            <person name="Grigoriev I."/>
        </authorList>
    </citation>
    <scope>NUCLEOTIDE SEQUENCE</scope>
    <source>
        <strain evidence="1">CBS 122681</strain>
    </source>
</reference>
<dbReference type="OrthoDB" id="5430750at2759"/>
<proteinExistence type="predicted"/>